<dbReference type="PANTHER" id="PTHR42709">
    <property type="entry name" value="ALKALINE PHOSPHATASE LIKE PROTEIN"/>
    <property type="match status" value="1"/>
</dbReference>
<gene>
    <name evidence="4" type="ORF">C8P63_103160</name>
</gene>
<evidence type="ECO:0000259" key="3">
    <source>
        <dbReference type="Pfam" id="PF09335"/>
    </source>
</evidence>
<sequence>MEEAAYMLIREYGYPLLFMVILAGIIGFPLPDEGLLIYAGVLAAKGWLDPLSSFGCGVFAVLLGSLINYRVASLPRRRWLIRWGRKWGLSKKRIRTSLKLINRYGGWAVAVSYFVPGVRMGTAYTAGLVRLRLQTFAVGSFAGALVWVGFYLWIGWMLV</sequence>
<reference evidence="4 5" key="1">
    <citation type="submission" date="2018-04" db="EMBL/GenBank/DDBJ databases">
        <title>Genomic Encyclopedia of Archaeal and Bacterial Type Strains, Phase II (KMG-II): from individual species to whole genera.</title>
        <authorList>
            <person name="Goeker M."/>
        </authorList>
    </citation>
    <scope>NUCLEOTIDE SEQUENCE [LARGE SCALE GENOMIC DNA]</scope>
    <source>
        <strain evidence="4 5">DSM 45787</strain>
    </source>
</reference>
<protein>
    <submittedName>
        <fullName evidence="4">Membrane protein DedA with SNARE-associated domain</fullName>
    </submittedName>
</protein>
<dbReference type="AlphaFoldDB" id="A0A2T6C7S5"/>
<dbReference type="PANTHER" id="PTHR42709:SF9">
    <property type="entry name" value="ALKALINE PHOSPHATASE LIKE PROTEIN"/>
    <property type="match status" value="1"/>
</dbReference>
<dbReference type="GO" id="GO:0005886">
    <property type="term" value="C:plasma membrane"/>
    <property type="evidence" value="ECO:0007669"/>
    <property type="project" value="TreeGrafter"/>
</dbReference>
<keyword evidence="2" id="KW-0472">Membrane</keyword>
<accession>A0A2T6C7S5</accession>
<proteinExistence type="inferred from homology"/>
<evidence type="ECO:0000313" key="5">
    <source>
        <dbReference type="Proteomes" id="UP000244240"/>
    </source>
</evidence>
<dbReference type="InterPro" id="IPR051311">
    <property type="entry name" value="DedA_domain"/>
</dbReference>
<evidence type="ECO:0000313" key="4">
    <source>
        <dbReference type="EMBL" id="PTX64374.1"/>
    </source>
</evidence>
<evidence type="ECO:0000256" key="2">
    <source>
        <dbReference type="SAM" id="Phobius"/>
    </source>
</evidence>
<keyword evidence="2" id="KW-1133">Transmembrane helix</keyword>
<feature type="transmembrane region" description="Helical" evidence="2">
    <location>
        <begin position="12"/>
        <end position="31"/>
    </location>
</feature>
<name>A0A2T6C7S5_9BACL</name>
<feature type="transmembrane region" description="Helical" evidence="2">
    <location>
        <begin position="136"/>
        <end position="158"/>
    </location>
</feature>
<feature type="domain" description="VTT" evidence="3">
    <location>
        <begin position="30"/>
        <end position="156"/>
    </location>
</feature>
<feature type="transmembrane region" description="Helical" evidence="2">
    <location>
        <begin position="51"/>
        <end position="72"/>
    </location>
</feature>
<dbReference type="RefSeq" id="WP_170109474.1">
    <property type="nucleotide sequence ID" value="NZ_QBKR01000003.1"/>
</dbReference>
<dbReference type="Proteomes" id="UP000244240">
    <property type="component" value="Unassembled WGS sequence"/>
</dbReference>
<evidence type="ECO:0000256" key="1">
    <source>
        <dbReference type="ARBA" id="ARBA00010792"/>
    </source>
</evidence>
<dbReference type="EMBL" id="QBKR01000003">
    <property type="protein sequence ID" value="PTX64374.1"/>
    <property type="molecule type" value="Genomic_DNA"/>
</dbReference>
<dbReference type="Pfam" id="PF09335">
    <property type="entry name" value="VTT_dom"/>
    <property type="match status" value="1"/>
</dbReference>
<organism evidence="4 5">
    <name type="scientific">Melghirimyces profundicolus</name>
    <dbReference type="NCBI Taxonomy" id="1242148"/>
    <lineage>
        <taxon>Bacteria</taxon>
        <taxon>Bacillati</taxon>
        <taxon>Bacillota</taxon>
        <taxon>Bacilli</taxon>
        <taxon>Bacillales</taxon>
        <taxon>Thermoactinomycetaceae</taxon>
        <taxon>Melghirimyces</taxon>
    </lineage>
</organism>
<feature type="transmembrane region" description="Helical" evidence="2">
    <location>
        <begin position="100"/>
        <end position="116"/>
    </location>
</feature>
<keyword evidence="2" id="KW-0812">Transmembrane</keyword>
<keyword evidence="5" id="KW-1185">Reference proteome</keyword>
<comment type="caution">
    <text evidence="4">The sequence shown here is derived from an EMBL/GenBank/DDBJ whole genome shotgun (WGS) entry which is preliminary data.</text>
</comment>
<dbReference type="InterPro" id="IPR032816">
    <property type="entry name" value="VTT_dom"/>
</dbReference>
<comment type="similarity">
    <text evidence="1">Belongs to the DedA family.</text>
</comment>